<reference evidence="1 2" key="1">
    <citation type="journal article" date="2019" name="Commun. Biol.">
        <title>The bagworm genome reveals a unique fibroin gene that provides high tensile strength.</title>
        <authorList>
            <person name="Kono N."/>
            <person name="Nakamura H."/>
            <person name="Ohtoshi R."/>
            <person name="Tomita M."/>
            <person name="Numata K."/>
            <person name="Arakawa K."/>
        </authorList>
    </citation>
    <scope>NUCLEOTIDE SEQUENCE [LARGE SCALE GENOMIC DNA]</scope>
</reference>
<comment type="caution">
    <text evidence="1">The sequence shown here is derived from an EMBL/GenBank/DDBJ whole genome shotgun (WGS) entry which is preliminary data.</text>
</comment>
<name>A0A4C1U894_EUMVA</name>
<proteinExistence type="predicted"/>
<dbReference type="EMBL" id="BGZK01000141">
    <property type="protein sequence ID" value="GBP22571.1"/>
    <property type="molecule type" value="Genomic_DNA"/>
</dbReference>
<accession>A0A4C1U894</accession>
<evidence type="ECO:0000313" key="2">
    <source>
        <dbReference type="Proteomes" id="UP000299102"/>
    </source>
</evidence>
<keyword evidence="2" id="KW-1185">Reference proteome</keyword>
<dbReference type="AlphaFoldDB" id="A0A4C1U894"/>
<protein>
    <submittedName>
        <fullName evidence="1">Uncharacterized protein</fullName>
    </submittedName>
</protein>
<sequence>MFLMDYVIPSCCSDRVYNERGGGGGDAEAFALQPSVFSVLYSLIVYNCKAYYWRYPIFTQEIGKALVTSLVLQTSMGGRDHLQPGGSHAGLPLENAI</sequence>
<evidence type="ECO:0000313" key="1">
    <source>
        <dbReference type="EMBL" id="GBP22571.1"/>
    </source>
</evidence>
<organism evidence="1 2">
    <name type="scientific">Eumeta variegata</name>
    <name type="common">Bagworm moth</name>
    <name type="synonym">Eumeta japonica</name>
    <dbReference type="NCBI Taxonomy" id="151549"/>
    <lineage>
        <taxon>Eukaryota</taxon>
        <taxon>Metazoa</taxon>
        <taxon>Ecdysozoa</taxon>
        <taxon>Arthropoda</taxon>
        <taxon>Hexapoda</taxon>
        <taxon>Insecta</taxon>
        <taxon>Pterygota</taxon>
        <taxon>Neoptera</taxon>
        <taxon>Endopterygota</taxon>
        <taxon>Lepidoptera</taxon>
        <taxon>Glossata</taxon>
        <taxon>Ditrysia</taxon>
        <taxon>Tineoidea</taxon>
        <taxon>Psychidae</taxon>
        <taxon>Oiketicinae</taxon>
        <taxon>Eumeta</taxon>
    </lineage>
</organism>
<gene>
    <name evidence="1" type="ORF">EVAR_84811_1</name>
</gene>
<dbReference type="Proteomes" id="UP000299102">
    <property type="component" value="Unassembled WGS sequence"/>
</dbReference>